<dbReference type="EMBL" id="CAJVPV010008471">
    <property type="protein sequence ID" value="CAG8631080.1"/>
    <property type="molecule type" value="Genomic_DNA"/>
</dbReference>
<name>A0A9N9GSP4_9GLOM</name>
<dbReference type="AlphaFoldDB" id="A0A9N9GSP4"/>
<dbReference type="Proteomes" id="UP000789342">
    <property type="component" value="Unassembled WGS sequence"/>
</dbReference>
<dbReference type="InterPro" id="IPR012981">
    <property type="entry name" value="PIH1_N"/>
</dbReference>
<organism evidence="5 6">
    <name type="scientific">Acaulospora morrowiae</name>
    <dbReference type="NCBI Taxonomy" id="94023"/>
    <lineage>
        <taxon>Eukaryota</taxon>
        <taxon>Fungi</taxon>
        <taxon>Fungi incertae sedis</taxon>
        <taxon>Mucoromycota</taxon>
        <taxon>Glomeromycotina</taxon>
        <taxon>Glomeromycetes</taxon>
        <taxon>Diversisporales</taxon>
        <taxon>Acaulosporaceae</taxon>
        <taxon>Acaulospora</taxon>
    </lineage>
</organism>
<evidence type="ECO:0000259" key="4">
    <source>
        <dbReference type="Pfam" id="PF18201"/>
    </source>
</evidence>
<feature type="domain" description="PIH1 N-terminal" evidence="3">
    <location>
        <begin position="62"/>
        <end position="196"/>
    </location>
</feature>
<evidence type="ECO:0000313" key="6">
    <source>
        <dbReference type="Proteomes" id="UP000789342"/>
    </source>
</evidence>
<dbReference type="Pfam" id="PF18201">
    <property type="entry name" value="PIH1_CS"/>
    <property type="match status" value="1"/>
</dbReference>
<comment type="caution">
    <text evidence="5">The sequence shown here is derived from an EMBL/GenBank/DDBJ whole genome shotgun (WGS) entry which is preliminary data.</text>
</comment>
<dbReference type="PANTHER" id="PTHR22997:SF0">
    <property type="entry name" value="PIH1 DOMAIN-CONTAINING PROTEIN 1"/>
    <property type="match status" value="1"/>
</dbReference>
<dbReference type="GO" id="GO:0097255">
    <property type="term" value="C:R2TP complex"/>
    <property type="evidence" value="ECO:0007669"/>
    <property type="project" value="TreeGrafter"/>
</dbReference>
<sequence length="318" mass="36445">MAYTKLDFDDKPLNSLTSMFNLGKDDEATEEIFMDELTAQVAENPQAMAALANQLLMSTSDKESESETIKLTPNPGFVAKTFTRKIYKHHQQDTKFFINVCYSDLIPCPPDADETEIRKSMNAEADATYNVPAVLGELREDKDKVPYKRTKKDSDFKLYITELAAEMVEEQYDLQLKRPFVYPRSHYKGNIEERSVVIPKRKDLLITEIPSRPSTQKIYDKVDPKSAVKTTAAKQPEYIIANDCKDNQDYLIISIETPSMDSTFLQQTIIDIEPLRLILYSPDKYSLDIPLPFQVDITTATAKFIKPKKRFVIRANRT</sequence>
<dbReference type="OrthoDB" id="5135119at2759"/>
<keyword evidence="6" id="KW-1185">Reference proteome</keyword>
<dbReference type="InterPro" id="IPR041442">
    <property type="entry name" value="PIH1D1/2/3_CS-like"/>
</dbReference>
<dbReference type="GO" id="GO:0006364">
    <property type="term" value="P:rRNA processing"/>
    <property type="evidence" value="ECO:0007669"/>
    <property type="project" value="TreeGrafter"/>
</dbReference>
<evidence type="ECO:0000256" key="2">
    <source>
        <dbReference type="ARBA" id="ARBA00040540"/>
    </source>
</evidence>
<evidence type="ECO:0000313" key="5">
    <source>
        <dbReference type="EMBL" id="CAG8631080.1"/>
    </source>
</evidence>
<protein>
    <recommendedName>
        <fullName evidence="2">PIH1 domain-containing protein 1</fullName>
    </recommendedName>
</protein>
<dbReference type="GO" id="GO:0000492">
    <property type="term" value="P:box C/D snoRNP assembly"/>
    <property type="evidence" value="ECO:0007669"/>
    <property type="project" value="TreeGrafter"/>
</dbReference>
<accession>A0A9N9GSP4</accession>
<feature type="domain" description="PIH1D1/2/3 CS-like" evidence="4">
    <location>
        <begin position="249"/>
        <end position="315"/>
    </location>
</feature>
<dbReference type="PANTHER" id="PTHR22997">
    <property type="entry name" value="PIH1 DOMAIN-CONTAINING PROTEIN 1"/>
    <property type="match status" value="1"/>
</dbReference>
<gene>
    <name evidence="5" type="ORF">AMORRO_LOCUS9091</name>
</gene>
<reference evidence="5" key="1">
    <citation type="submission" date="2021-06" db="EMBL/GenBank/DDBJ databases">
        <authorList>
            <person name="Kallberg Y."/>
            <person name="Tangrot J."/>
            <person name="Rosling A."/>
        </authorList>
    </citation>
    <scope>NUCLEOTIDE SEQUENCE</scope>
    <source>
        <strain evidence="5">CL551</strain>
    </source>
</reference>
<dbReference type="GO" id="GO:1990904">
    <property type="term" value="C:ribonucleoprotein complex"/>
    <property type="evidence" value="ECO:0007669"/>
    <property type="project" value="TreeGrafter"/>
</dbReference>
<evidence type="ECO:0000256" key="1">
    <source>
        <dbReference type="ARBA" id="ARBA00008511"/>
    </source>
</evidence>
<proteinExistence type="inferred from homology"/>
<dbReference type="GO" id="GO:0005737">
    <property type="term" value="C:cytoplasm"/>
    <property type="evidence" value="ECO:0007669"/>
    <property type="project" value="TreeGrafter"/>
</dbReference>
<comment type="similarity">
    <text evidence="1">Belongs to the PIH1 family.</text>
</comment>
<dbReference type="Pfam" id="PF08190">
    <property type="entry name" value="PIH1"/>
    <property type="match status" value="1"/>
</dbReference>
<dbReference type="InterPro" id="IPR050734">
    <property type="entry name" value="PIH1/Kintoun_subfamily"/>
</dbReference>
<evidence type="ECO:0000259" key="3">
    <source>
        <dbReference type="Pfam" id="PF08190"/>
    </source>
</evidence>